<comment type="caution">
    <text evidence="1">The sequence shown here is derived from an EMBL/GenBank/DDBJ whole genome shotgun (WGS) entry which is preliminary data.</text>
</comment>
<dbReference type="RefSeq" id="WP_135625548.1">
    <property type="nucleotide sequence ID" value="NZ_RQGD01000050.1"/>
</dbReference>
<sequence length="228" mass="26681">MKGYIHHFLLYSESPELTFETFKIKYDLPEFFPITNFGFFKSGMLWMNNSYLEIVNYPKNLPVPNSNQLKNRFVGIALKIDLSPEQTLEFLIENKINSSEILNEDVLDKDGKNVTIAKIILLNDYFHDFRIFFVFDTNDFFEKKEKEISMQKYSNFTKCWISTHESLKAIELFAKLGLISLNEKTYRTSKDQAIEIVDSEHSSTEIISLEIQTNNRSVNILNDLNNES</sequence>
<reference evidence="1" key="1">
    <citation type="journal article" date="2019" name="PLoS Negl. Trop. Dis.">
        <title>Revisiting the worldwide diversity of Leptospira species in the environment.</title>
        <authorList>
            <person name="Vincent A.T."/>
            <person name="Schiettekatte O."/>
            <person name="Bourhy P."/>
            <person name="Veyrier F.J."/>
            <person name="Picardeau M."/>
        </authorList>
    </citation>
    <scope>NUCLEOTIDE SEQUENCE [LARGE SCALE GENOMIC DNA]</scope>
    <source>
        <strain evidence="1">201702476</strain>
    </source>
</reference>
<evidence type="ECO:0000313" key="1">
    <source>
        <dbReference type="EMBL" id="TGL55689.1"/>
    </source>
</evidence>
<accession>A0A4R9JSK8</accession>
<dbReference type="Proteomes" id="UP000297693">
    <property type="component" value="Unassembled WGS sequence"/>
</dbReference>
<dbReference type="EMBL" id="RQGD01000050">
    <property type="protein sequence ID" value="TGL55689.1"/>
    <property type="molecule type" value="Genomic_DNA"/>
</dbReference>
<proteinExistence type="predicted"/>
<protein>
    <submittedName>
        <fullName evidence="1">Uncharacterized protein</fullName>
    </submittedName>
</protein>
<organism evidence="1 2">
    <name type="scientific">Leptospira ognonensis</name>
    <dbReference type="NCBI Taxonomy" id="2484945"/>
    <lineage>
        <taxon>Bacteria</taxon>
        <taxon>Pseudomonadati</taxon>
        <taxon>Spirochaetota</taxon>
        <taxon>Spirochaetia</taxon>
        <taxon>Leptospirales</taxon>
        <taxon>Leptospiraceae</taxon>
        <taxon>Leptospira</taxon>
    </lineage>
</organism>
<gene>
    <name evidence="1" type="ORF">EHQ58_18445</name>
</gene>
<evidence type="ECO:0000313" key="2">
    <source>
        <dbReference type="Proteomes" id="UP000297693"/>
    </source>
</evidence>
<keyword evidence="2" id="KW-1185">Reference proteome</keyword>
<dbReference type="AlphaFoldDB" id="A0A4R9JSK8"/>
<dbReference type="OrthoDB" id="323886at2"/>
<name>A0A4R9JSK8_9LEPT</name>